<dbReference type="Pfam" id="PF20084">
    <property type="entry name" value="TrbK"/>
    <property type="match status" value="1"/>
</dbReference>
<comment type="caution">
    <text evidence="2">The sequence shown here is derived from an EMBL/GenBank/DDBJ whole genome shotgun (WGS) entry which is preliminary data.</text>
</comment>
<protein>
    <recommendedName>
        <fullName evidence="4">Conjugative transfer region protein TrbK</fullName>
    </recommendedName>
</protein>
<feature type="compositionally biased region" description="Low complexity" evidence="1">
    <location>
        <begin position="34"/>
        <end position="44"/>
    </location>
</feature>
<organism evidence="2 3">
    <name type="scientific">Bradyrhizobium canariense</name>
    <dbReference type="NCBI Taxonomy" id="255045"/>
    <lineage>
        <taxon>Bacteria</taxon>
        <taxon>Pseudomonadati</taxon>
        <taxon>Pseudomonadota</taxon>
        <taxon>Alphaproteobacteria</taxon>
        <taxon>Hyphomicrobiales</taxon>
        <taxon>Nitrobacteraceae</taxon>
        <taxon>Bradyrhizobium</taxon>
    </lineage>
</organism>
<evidence type="ECO:0000313" key="3">
    <source>
        <dbReference type="Proteomes" id="UP000193553"/>
    </source>
</evidence>
<reference evidence="2 3" key="1">
    <citation type="submission" date="2017-03" db="EMBL/GenBank/DDBJ databases">
        <title>Whole genome sequences of fourteen strains of Bradyrhizobium canariense and one strain of Bradyrhizobium japonicum isolated from Lupinus (Papilionoideae: Genisteae) species in Algeria.</title>
        <authorList>
            <person name="Crovadore J."/>
            <person name="Chekireb D."/>
            <person name="Brachmann A."/>
            <person name="Chablais R."/>
            <person name="Cochard B."/>
            <person name="Lefort F."/>
        </authorList>
    </citation>
    <scope>NUCLEOTIDE SEQUENCE [LARGE SCALE GENOMIC DNA]</scope>
    <source>
        <strain evidence="2 3">UBMA195</strain>
    </source>
</reference>
<feature type="region of interest" description="Disordered" evidence="1">
    <location>
        <begin position="31"/>
        <end position="51"/>
    </location>
</feature>
<evidence type="ECO:0008006" key="4">
    <source>
        <dbReference type="Google" id="ProtNLM"/>
    </source>
</evidence>
<dbReference type="NCBIfam" id="TIGR04360">
    <property type="entry name" value="other_trbK"/>
    <property type="match status" value="1"/>
</dbReference>
<dbReference type="EMBL" id="NAFI01000155">
    <property type="protein sequence ID" value="OSJ15337.1"/>
    <property type="molecule type" value="Genomic_DNA"/>
</dbReference>
<dbReference type="RefSeq" id="WP_085358375.1">
    <property type="nucleotide sequence ID" value="NZ_NAFD01000164.1"/>
</dbReference>
<accession>A0A1X3GQ40</accession>
<dbReference type="AlphaFoldDB" id="A0A1X3GQ40"/>
<dbReference type="Proteomes" id="UP000193553">
    <property type="component" value="Unassembled WGS sequence"/>
</dbReference>
<proteinExistence type="predicted"/>
<dbReference type="InterPro" id="IPR027587">
    <property type="entry name" value="TrbK"/>
</dbReference>
<dbReference type="PROSITE" id="PS51257">
    <property type="entry name" value="PROKAR_LIPOPROTEIN"/>
    <property type="match status" value="1"/>
</dbReference>
<dbReference type="OrthoDB" id="9815800at2"/>
<evidence type="ECO:0000313" key="2">
    <source>
        <dbReference type="EMBL" id="OSJ15337.1"/>
    </source>
</evidence>
<gene>
    <name evidence="2" type="ORF">BSZ18_07760</name>
</gene>
<sequence length="124" mass="13437">MIKNRFERLPIAVAAGLTVVVVAACAIRLRGDESASQSSASFASKGDAPAGRLEQCRTVSYEQKDALLECQKLWGKQRKQFFKTSGSSTRLDNGLLSAPSSSPMPRKDESRLLPGFPFISSQSD</sequence>
<feature type="region of interest" description="Disordered" evidence="1">
    <location>
        <begin position="84"/>
        <end position="124"/>
    </location>
</feature>
<name>A0A1X3GQ40_9BRAD</name>
<evidence type="ECO:0000256" key="1">
    <source>
        <dbReference type="SAM" id="MobiDB-lite"/>
    </source>
</evidence>